<evidence type="ECO:0000259" key="2">
    <source>
        <dbReference type="Pfam" id="PF02311"/>
    </source>
</evidence>
<dbReference type="InterPro" id="IPR037923">
    <property type="entry name" value="HTH-like"/>
</dbReference>
<dbReference type="Gene3D" id="2.60.120.10">
    <property type="entry name" value="Jelly Rolls"/>
    <property type="match status" value="1"/>
</dbReference>
<evidence type="ECO:0000313" key="4">
    <source>
        <dbReference type="Proteomes" id="UP000824090"/>
    </source>
</evidence>
<sequence>MQIYDLSIDEHRRETTVHGSFEFPVAVYENRISRNTLKLINWHWHEELQFCYVTRGKVLFFLNGRVCMVKKGEGIFINSEVIHMAKEGEQSEGTYICIDFHPRIISSFPGSIFDRKYMAPILKGGGMESLHIKGDALWEKNILERL</sequence>
<protein>
    <submittedName>
        <fullName evidence="3">AraC family ligand binding domain-containing protein</fullName>
    </submittedName>
</protein>
<evidence type="ECO:0000313" key="3">
    <source>
        <dbReference type="EMBL" id="HIU26134.1"/>
    </source>
</evidence>
<dbReference type="Pfam" id="PF02311">
    <property type="entry name" value="AraC_binding"/>
    <property type="match status" value="1"/>
</dbReference>
<dbReference type="InterPro" id="IPR003313">
    <property type="entry name" value="AraC-bd"/>
</dbReference>
<dbReference type="SUPFAM" id="SSF51215">
    <property type="entry name" value="Regulatory protein AraC"/>
    <property type="match status" value="1"/>
</dbReference>
<dbReference type="GO" id="GO:0003677">
    <property type="term" value="F:DNA binding"/>
    <property type="evidence" value="ECO:0007669"/>
    <property type="project" value="UniProtKB-KW"/>
</dbReference>
<feature type="domain" description="AraC-type arabinose-binding/dimerisation" evidence="2">
    <location>
        <begin position="39"/>
        <end position="117"/>
    </location>
</feature>
<accession>A0A9D1I0X5</accession>
<organism evidence="3 4">
    <name type="scientific">Candidatus Allocopromorpha excrementigallinarum</name>
    <dbReference type="NCBI Taxonomy" id="2840742"/>
    <lineage>
        <taxon>Bacteria</taxon>
        <taxon>Bacillati</taxon>
        <taxon>Bacillota</taxon>
        <taxon>Clostridia</taxon>
        <taxon>Eubacteriales</taxon>
        <taxon>Eubacteriaceae</taxon>
        <taxon>Eubacteriaceae incertae sedis</taxon>
        <taxon>Candidatus Allocopromorpha</taxon>
    </lineage>
</organism>
<gene>
    <name evidence="3" type="ORF">IAC50_06560</name>
</gene>
<reference evidence="3" key="1">
    <citation type="submission" date="2020-10" db="EMBL/GenBank/DDBJ databases">
        <authorList>
            <person name="Gilroy R."/>
        </authorList>
    </citation>
    <scope>NUCLEOTIDE SEQUENCE</scope>
    <source>
        <strain evidence="3">ChiHcec3-6078</strain>
    </source>
</reference>
<dbReference type="AlphaFoldDB" id="A0A9D1I0X5"/>
<reference evidence="3" key="2">
    <citation type="journal article" date="2021" name="PeerJ">
        <title>Extensive microbial diversity within the chicken gut microbiome revealed by metagenomics and culture.</title>
        <authorList>
            <person name="Gilroy R."/>
            <person name="Ravi A."/>
            <person name="Getino M."/>
            <person name="Pursley I."/>
            <person name="Horton D.L."/>
            <person name="Alikhan N.F."/>
            <person name="Baker D."/>
            <person name="Gharbi K."/>
            <person name="Hall N."/>
            <person name="Watson M."/>
            <person name="Adriaenssens E.M."/>
            <person name="Foster-Nyarko E."/>
            <person name="Jarju S."/>
            <person name="Secka A."/>
            <person name="Antonio M."/>
            <person name="Oren A."/>
            <person name="Chaudhuri R.R."/>
            <person name="La Ragione R."/>
            <person name="Hildebrand F."/>
            <person name="Pallen M.J."/>
        </authorList>
    </citation>
    <scope>NUCLEOTIDE SEQUENCE</scope>
    <source>
        <strain evidence="3">ChiHcec3-6078</strain>
    </source>
</reference>
<dbReference type="GO" id="GO:0006355">
    <property type="term" value="P:regulation of DNA-templated transcription"/>
    <property type="evidence" value="ECO:0007669"/>
    <property type="project" value="InterPro"/>
</dbReference>
<dbReference type="Proteomes" id="UP000824090">
    <property type="component" value="Unassembled WGS sequence"/>
</dbReference>
<dbReference type="InterPro" id="IPR014710">
    <property type="entry name" value="RmlC-like_jellyroll"/>
</dbReference>
<proteinExistence type="predicted"/>
<name>A0A9D1I0X5_9FIRM</name>
<feature type="non-terminal residue" evidence="3">
    <location>
        <position position="146"/>
    </location>
</feature>
<comment type="caution">
    <text evidence="3">The sequence shown here is derived from an EMBL/GenBank/DDBJ whole genome shotgun (WGS) entry which is preliminary data.</text>
</comment>
<keyword evidence="1" id="KW-0238">DNA-binding</keyword>
<evidence type="ECO:0000256" key="1">
    <source>
        <dbReference type="ARBA" id="ARBA00023125"/>
    </source>
</evidence>
<dbReference type="EMBL" id="DVMP01000122">
    <property type="protein sequence ID" value="HIU26134.1"/>
    <property type="molecule type" value="Genomic_DNA"/>
</dbReference>